<dbReference type="STRING" id="161767.ENSAPEP00000010429"/>
<organism evidence="15 16">
    <name type="scientific">Amphiprion percula</name>
    <name type="common">Orange clownfish</name>
    <name type="synonym">Lutjanus percula</name>
    <dbReference type="NCBI Taxonomy" id="161767"/>
    <lineage>
        <taxon>Eukaryota</taxon>
        <taxon>Metazoa</taxon>
        <taxon>Chordata</taxon>
        <taxon>Craniata</taxon>
        <taxon>Vertebrata</taxon>
        <taxon>Euteleostomi</taxon>
        <taxon>Actinopterygii</taxon>
        <taxon>Neopterygii</taxon>
        <taxon>Teleostei</taxon>
        <taxon>Neoteleostei</taxon>
        <taxon>Acanthomorphata</taxon>
        <taxon>Ovalentaria</taxon>
        <taxon>Pomacentridae</taxon>
        <taxon>Amphiprion</taxon>
    </lineage>
</organism>
<evidence type="ECO:0000256" key="11">
    <source>
        <dbReference type="ARBA" id="ARBA00023242"/>
    </source>
</evidence>
<protein>
    <submittedName>
        <fullName evidence="15">Lin-28 homolog Ab</fullName>
    </submittedName>
</protein>
<name>A0A3P8SF77_AMPPE</name>
<evidence type="ECO:0000256" key="9">
    <source>
        <dbReference type="ARBA" id="ARBA00022884"/>
    </source>
</evidence>
<dbReference type="GO" id="GO:0005737">
    <property type="term" value="C:cytoplasm"/>
    <property type="evidence" value="ECO:0007669"/>
    <property type="project" value="UniProtKB-SubCell"/>
</dbReference>
<keyword evidence="11" id="KW-0539">Nucleus</keyword>
<dbReference type="Pfam" id="PF00098">
    <property type="entry name" value="zf-CCHC"/>
    <property type="match status" value="1"/>
</dbReference>
<evidence type="ECO:0000256" key="10">
    <source>
        <dbReference type="ARBA" id="ARBA00023158"/>
    </source>
</evidence>
<keyword evidence="6" id="KW-0677">Repeat</keyword>
<dbReference type="GO" id="GO:0043009">
    <property type="term" value="P:chordate embryonic development"/>
    <property type="evidence" value="ECO:0007669"/>
    <property type="project" value="Ensembl"/>
</dbReference>
<evidence type="ECO:0000256" key="1">
    <source>
        <dbReference type="ARBA" id="ARBA00004496"/>
    </source>
</evidence>
<keyword evidence="4" id="KW-0963">Cytoplasm</keyword>
<keyword evidence="10" id="KW-0943">RNA-mediated gene silencing</keyword>
<keyword evidence="8" id="KW-0862">Zinc</keyword>
<dbReference type="GO" id="GO:0031099">
    <property type="term" value="P:regeneration"/>
    <property type="evidence" value="ECO:0007669"/>
    <property type="project" value="Ensembl"/>
</dbReference>
<dbReference type="GO" id="GO:0003729">
    <property type="term" value="F:mRNA binding"/>
    <property type="evidence" value="ECO:0007669"/>
    <property type="project" value="TreeGrafter"/>
</dbReference>
<dbReference type="AlphaFoldDB" id="A0A3P8SF77"/>
<evidence type="ECO:0000256" key="3">
    <source>
        <dbReference type="ARBA" id="ARBA00008840"/>
    </source>
</evidence>
<keyword evidence="9" id="KW-0694">RNA-binding</keyword>
<evidence type="ECO:0000256" key="5">
    <source>
        <dbReference type="ARBA" id="ARBA00022723"/>
    </source>
</evidence>
<comment type="subcellular location">
    <subcellularLocation>
        <location evidence="1">Cytoplasm</location>
    </subcellularLocation>
    <subcellularLocation>
        <location evidence="2">Nucleus</location>
        <location evidence="2">Nucleolus</location>
    </subcellularLocation>
</comment>
<dbReference type="SUPFAM" id="SSF57756">
    <property type="entry name" value="Retrovirus zinc finger-like domains"/>
    <property type="match status" value="1"/>
</dbReference>
<dbReference type="PANTHER" id="PTHR46109">
    <property type="entry name" value="PROTEIN LIN-28"/>
    <property type="match status" value="1"/>
</dbReference>
<dbReference type="GO" id="GO:0005730">
    <property type="term" value="C:nucleolus"/>
    <property type="evidence" value="ECO:0007669"/>
    <property type="project" value="UniProtKB-SubCell"/>
</dbReference>
<evidence type="ECO:0000259" key="14">
    <source>
        <dbReference type="PROSITE" id="PS51857"/>
    </source>
</evidence>
<dbReference type="InterPro" id="IPR036875">
    <property type="entry name" value="Znf_CCHC_sf"/>
</dbReference>
<dbReference type="GO" id="GO:0031054">
    <property type="term" value="P:pre-miRNA processing"/>
    <property type="evidence" value="ECO:0007669"/>
    <property type="project" value="TreeGrafter"/>
</dbReference>
<feature type="domain" description="CSD" evidence="14">
    <location>
        <begin position="39"/>
        <end position="111"/>
    </location>
</feature>
<dbReference type="SMART" id="SM00357">
    <property type="entry name" value="CSP"/>
    <property type="match status" value="1"/>
</dbReference>
<dbReference type="InterPro" id="IPR011129">
    <property type="entry name" value="CSD"/>
</dbReference>
<dbReference type="CDD" id="cd04458">
    <property type="entry name" value="CSP_CDS"/>
    <property type="match status" value="1"/>
</dbReference>
<evidence type="ECO:0000313" key="16">
    <source>
        <dbReference type="Proteomes" id="UP000265080"/>
    </source>
</evidence>
<dbReference type="Gene3D" id="2.40.50.140">
    <property type="entry name" value="Nucleic acid-binding proteins"/>
    <property type="match status" value="1"/>
</dbReference>
<keyword evidence="5" id="KW-0479">Metal-binding</keyword>
<reference evidence="15" key="3">
    <citation type="submission" date="2025-09" db="UniProtKB">
        <authorList>
            <consortium name="Ensembl"/>
        </authorList>
    </citation>
    <scope>IDENTIFICATION</scope>
</reference>
<evidence type="ECO:0000259" key="13">
    <source>
        <dbReference type="PROSITE" id="PS50158"/>
    </source>
</evidence>
<dbReference type="PROSITE" id="PS50158">
    <property type="entry name" value="ZF_CCHC"/>
    <property type="match status" value="1"/>
</dbReference>
<proteinExistence type="inferred from homology"/>
<evidence type="ECO:0000256" key="2">
    <source>
        <dbReference type="ARBA" id="ARBA00004604"/>
    </source>
</evidence>
<dbReference type="Gene3D" id="4.10.60.10">
    <property type="entry name" value="Zinc finger, CCHC-type"/>
    <property type="match status" value="1"/>
</dbReference>
<keyword evidence="7 12" id="KW-0863">Zinc-finger</keyword>
<evidence type="ECO:0000256" key="6">
    <source>
        <dbReference type="ARBA" id="ARBA00022737"/>
    </source>
</evidence>
<accession>A0A3P8SF77</accession>
<sequence>MISYVSAEGRLPLVNLQSASLCAAGGCAQAEEDDPALFRGSGVCKWFNVRMGFGFLSMSSRDGAPLQTPQDVFVHQRKLHMEGFRSLREGEAVEFTFKKSSKGLESIWVTGPNGAPCLGNERRPKSAQKRRSKGDKCYNCGGPGHHAKECQLPPQPKKCHFCQSISHMVASCPVKAQQHTRGSTEVSMTYILSSTPVHVEASTKSFYL</sequence>
<dbReference type="FunFam" id="4.10.60.10:FF:000007">
    <property type="entry name" value="Protein lin-28 homolog A"/>
    <property type="match status" value="1"/>
</dbReference>
<evidence type="ECO:0000313" key="15">
    <source>
        <dbReference type="Ensembl" id="ENSAPEP00000010429.1"/>
    </source>
</evidence>
<dbReference type="SMART" id="SM00343">
    <property type="entry name" value="ZnF_C2HC"/>
    <property type="match status" value="2"/>
</dbReference>
<reference evidence="15" key="2">
    <citation type="submission" date="2025-08" db="UniProtKB">
        <authorList>
            <consortium name="Ensembl"/>
        </authorList>
    </citation>
    <scope>IDENTIFICATION</scope>
</reference>
<dbReference type="GeneTree" id="ENSGT00940000153295"/>
<dbReference type="GO" id="GO:0008270">
    <property type="term" value="F:zinc ion binding"/>
    <property type="evidence" value="ECO:0007669"/>
    <property type="project" value="UniProtKB-KW"/>
</dbReference>
<dbReference type="Pfam" id="PF00313">
    <property type="entry name" value="CSD"/>
    <property type="match status" value="1"/>
</dbReference>
<dbReference type="Ensembl" id="ENSAPET00000010707.1">
    <property type="protein sequence ID" value="ENSAPEP00000010429.1"/>
    <property type="gene ID" value="ENSAPEG00000007421.1"/>
</dbReference>
<dbReference type="PROSITE" id="PS51857">
    <property type="entry name" value="CSD_2"/>
    <property type="match status" value="1"/>
</dbReference>
<keyword evidence="16" id="KW-1185">Reference proteome</keyword>
<evidence type="ECO:0000256" key="7">
    <source>
        <dbReference type="ARBA" id="ARBA00022771"/>
    </source>
</evidence>
<dbReference type="InterPro" id="IPR001878">
    <property type="entry name" value="Znf_CCHC"/>
</dbReference>
<dbReference type="SUPFAM" id="SSF50249">
    <property type="entry name" value="Nucleic acid-binding proteins"/>
    <property type="match status" value="1"/>
</dbReference>
<reference evidence="15 16" key="1">
    <citation type="submission" date="2018-03" db="EMBL/GenBank/DDBJ databases">
        <title>Finding Nemo's genes: A chromosome-scale reference assembly of the genome of the orange clownfish Amphiprion percula.</title>
        <authorList>
            <person name="Lehmann R."/>
        </authorList>
    </citation>
    <scope>NUCLEOTIDE SEQUENCE</scope>
</reference>
<dbReference type="Proteomes" id="UP000265080">
    <property type="component" value="Chromosome 17"/>
</dbReference>
<dbReference type="FunFam" id="2.40.50.140:FF:000087">
    <property type="entry name" value="Protein lin-28 homolog B"/>
    <property type="match status" value="1"/>
</dbReference>
<dbReference type="InterPro" id="IPR054081">
    <property type="entry name" value="Lin-28A-like_Znf-CCHC_2"/>
</dbReference>
<comment type="similarity">
    <text evidence="3">Belongs to the lin-28 family.</text>
</comment>
<dbReference type="PANTHER" id="PTHR46109:SF1">
    <property type="entry name" value="PROTEIN LIN-28 HOMOLOG"/>
    <property type="match status" value="1"/>
</dbReference>
<dbReference type="Pfam" id="PF21890">
    <property type="entry name" value="Lin-28A-like_zf-CCHC_2"/>
    <property type="match status" value="1"/>
</dbReference>
<dbReference type="InterPro" id="IPR012340">
    <property type="entry name" value="NA-bd_OB-fold"/>
</dbReference>
<dbReference type="InterPro" id="IPR051373">
    <property type="entry name" value="Lin-28_RNA-binding"/>
</dbReference>
<evidence type="ECO:0000256" key="4">
    <source>
        <dbReference type="ARBA" id="ARBA00022490"/>
    </source>
</evidence>
<evidence type="ECO:0000256" key="12">
    <source>
        <dbReference type="PROSITE-ProRule" id="PRU00047"/>
    </source>
</evidence>
<dbReference type="PRINTS" id="PR00050">
    <property type="entry name" value="COLDSHOCK"/>
</dbReference>
<evidence type="ECO:0000256" key="8">
    <source>
        <dbReference type="ARBA" id="ARBA00022833"/>
    </source>
</evidence>
<feature type="domain" description="CCHC-type" evidence="13">
    <location>
        <begin position="136"/>
        <end position="150"/>
    </location>
</feature>
<dbReference type="InterPro" id="IPR002059">
    <property type="entry name" value="CSP_DNA-bd"/>
</dbReference>